<dbReference type="PANTHER" id="PTHR33240:SF8">
    <property type="entry name" value="OS03G0439900 PROTEIN"/>
    <property type="match status" value="1"/>
</dbReference>
<organism evidence="1">
    <name type="scientific">Nicotiana tabacum</name>
    <name type="common">Common tobacco</name>
    <dbReference type="NCBI Taxonomy" id="4097"/>
    <lineage>
        <taxon>Eukaryota</taxon>
        <taxon>Viridiplantae</taxon>
        <taxon>Streptophyta</taxon>
        <taxon>Embryophyta</taxon>
        <taxon>Tracheophyta</taxon>
        <taxon>Spermatophyta</taxon>
        <taxon>Magnoliopsida</taxon>
        <taxon>eudicotyledons</taxon>
        <taxon>Gunneridae</taxon>
        <taxon>Pentapetalae</taxon>
        <taxon>asterids</taxon>
        <taxon>lamiids</taxon>
        <taxon>Solanales</taxon>
        <taxon>Solanaceae</taxon>
        <taxon>Nicotianoideae</taxon>
        <taxon>Nicotianeae</taxon>
        <taxon>Nicotiana</taxon>
    </lineage>
</organism>
<dbReference type="CDD" id="cd00303">
    <property type="entry name" value="retropepsin_like"/>
    <property type="match status" value="1"/>
</dbReference>
<dbReference type="PaxDb" id="4097-A0A1S3X8B3"/>
<dbReference type="PANTHER" id="PTHR33240">
    <property type="entry name" value="OS08G0508500 PROTEIN"/>
    <property type="match status" value="1"/>
</dbReference>
<name>A0A1S3X8B3_TOBAC</name>
<protein>
    <submittedName>
        <fullName evidence="1">Uncharacterized protein</fullName>
    </submittedName>
</protein>
<reference evidence="1" key="1">
    <citation type="submission" date="2025-08" db="UniProtKB">
        <authorList>
            <consortium name="RefSeq"/>
        </authorList>
    </citation>
    <scope>IDENTIFICATION</scope>
</reference>
<dbReference type="OrthoDB" id="2919534at2759"/>
<dbReference type="Gene3D" id="2.40.70.10">
    <property type="entry name" value="Acid Proteases"/>
    <property type="match status" value="1"/>
</dbReference>
<dbReference type="AlphaFoldDB" id="A0A1S3X8B3"/>
<gene>
    <name evidence="1" type="primary">LOC107762296</name>
</gene>
<proteinExistence type="predicted"/>
<dbReference type="RefSeq" id="XP_016436126.1">
    <property type="nucleotide sequence ID" value="XM_016580640.1"/>
</dbReference>
<dbReference type="InterPro" id="IPR021109">
    <property type="entry name" value="Peptidase_aspartic_dom_sf"/>
</dbReference>
<accession>A0A1S3X8B3</accession>
<evidence type="ECO:0000313" key="1">
    <source>
        <dbReference type="RefSeq" id="XP_016436126.1"/>
    </source>
</evidence>
<sequence length="304" mass="35382">MAFTSNLNEKNPEATRRLKKSLRKFPPTTWNDVYNRYNTKLWIKEYTIALPRVDERARSRRSELDKRAGKTCTSLTWVLNVEILGPNRKTYDLNRDQDKKMRVLHLDSESMGDKMWWPKEIRLDPSKRNPDYWCEFHNHHSHRTSDCKLLQGEIEHLLKQGYPTDLFIEKAAKKTSKITATNGKRIRQTLEEESITFDDEDAYNLMIPHKDAQVISLLVHNTNVKRVLIDSGSSMNIILLRVVNEMQTNNKMIPKAWSLSKFDNSSVITKGEVVLATFAEGVIKDTKFQVIDADMVYNIILGRL</sequence>
<dbReference type="KEGG" id="nta:107762296"/>